<organism evidence="3 4">
    <name type="scientific">Streptomyces polychromogenes</name>
    <dbReference type="NCBI Taxonomy" id="67342"/>
    <lineage>
        <taxon>Bacteria</taxon>
        <taxon>Bacillati</taxon>
        <taxon>Actinomycetota</taxon>
        <taxon>Actinomycetes</taxon>
        <taxon>Kitasatosporales</taxon>
        <taxon>Streptomycetaceae</taxon>
        <taxon>Streptomyces</taxon>
    </lineage>
</organism>
<name>A0ABP3F605_9ACTN</name>
<gene>
    <name evidence="3" type="ORF">GCM10010302_44420</name>
</gene>
<evidence type="ECO:0000313" key="3">
    <source>
        <dbReference type="EMBL" id="GAA0300952.1"/>
    </source>
</evidence>
<dbReference type="InterPro" id="IPR013538">
    <property type="entry name" value="ASHA1/2-like_C"/>
</dbReference>
<dbReference type="Pfam" id="PF08327">
    <property type="entry name" value="AHSA1"/>
    <property type="match status" value="1"/>
</dbReference>
<dbReference type="Proteomes" id="UP001501867">
    <property type="component" value="Unassembled WGS sequence"/>
</dbReference>
<evidence type="ECO:0000256" key="1">
    <source>
        <dbReference type="ARBA" id="ARBA00006817"/>
    </source>
</evidence>
<dbReference type="EMBL" id="BAAABV010000021">
    <property type="protein sequence ID" value="GAA0300952.1"/>
    <property type="molecule type" value="Genomic_DNA"/>
</dbReference>
<evidence type="ECO:0000313" key="4">
    <source>
        <dbReference type="Proteomes" id="UP001501867"/>
    </source>
</evidence>
<sequence>MIMVMQNLHLTRDPAAYACMLVRRPAGEVFRAFADPALTSRFWYSGSTGPMTAGAVLRWEWETYGVSVEVRVREVEEGRLIRFEWGNYEQPTTVELRFTPRTADTTFVEVTETGFQGSGDDTVRWVNDTVGGFTTVLCSMKALLEHGVELGAVPDHHPA</sequence>
<dbReference type="InterPro" id="IPR023393">
    <property type="entry name" value="START-like_dom_sf"/>
</dbReference>
<comment type="caution">
    <text evidence="3">The sequence shown here is derived from an EMBL/GenBank/DDBJ whole genome shotgun (WGS) entry which is preliminary data.</text>
</comment>
<keyword evidence="4" id="KW-1185">Reference proteome</keyword>
<protein>
    <submittedName>
        <fullName evidence="3">SRPBCC family protein</fullName>
    </submittedName>
</protein>
<reference evidence="4" key="1">
    <citation type="journal article" date="2019" name="Int. J. Syst. Evol. Microbiol.">
        <title>The Global Catalogue of Microorganisms (GCM) 10K type strain sequencing project: providing services to taxonomists for standard genome sequencing and annotation.</title>
        <authorList>
            <consortium name="The Broad Institute Genomics Platform"/>
            <consortium name="The Broad Institute Genome Sequencing Center for Infectious Disease"/>
            <person name="Wu L."/>
            <person name="Ma J."/>
        </authorList>
    </citation>
    <scope>NUCLEOTIDE SEQUENCE [LARGE SCALE GENOMIC DNA]</scope>
    <source>
        <strain evidence="4">JCM 4505</strain>
    </source>
</reference>
<evidence type="ECO:0000259" key="2">
    <source>
        <dbReference type="Pfam" id="PF08327"/>
    </source>
</evidence>
<dbReference type="Gene3D" id="3.30.530.20">
    <property type="match status" value="1"/>
</dbReference>
<comment type="similarity">
    <text evidence="1">Belongs to the AHA1 family.</text>
</comment>
<proteinExistence type="inferred from homology"/>
<dbReference type="SUPFAM" id="SSF55961">
    <property type="entry name" value="Bet v1-like"/>
    <property type="match status" value="1"/>
</dbReference>
<accession>A0ABP3F605</accession>
<feature type="domain" description="Activator of Hsp90 ATPase homologue 1/2-like C-terminal" evidence="2">
    <location>
        <begin position="25"/>
        <end position="145"/>
    </location>
</feature>